<gene>
    <name evidence="2" type="ORF">EUA06_16060</name>
</gene>
<evidence type="ECO:0000313" key="3">
    <source>
        <dbReference type="Proteomes" id="UP000291838"/>
    </source>
</evidence>
<comment type="caution">
    <text evidence="2">The sequence shown here is derived from an EMBL/GenBank/DDBJ whole genome shotgun (WGS) entry which is preliminary data.</text>
</comment>
<organism evidence="2 3">
    <name type="scientific">Nocardioides glacieisoli</name>
    <dbReference type="NCBI Taxonomy" id="1168730"/>
    <lineage>
        <taxon>Bacteria</taxon>
        <taxon>Bacillati</taxon>
        <taxon>Actinomycetota</taxon>
        <taxon>Actinomycetes</taxon>
        <taxon>Propionibacteriales</taxon>
        <taxon>Nocardioidaceae</taxon>
        <taxon>Nocardioides</taxon>
    </lineage>
</organism>
<keyword evidence="1" id="KW-1133">Transmembrane helix</keyword>
<sequence length="77" mass="7925">MIRRTGQQVDDPTPSTAAFALVPGVVLTFLGAWTLAEAELPLLLGLALLVVGVAFLLTGAIAKGVAWGLDLHITGES</sequence>
<keyword evidence="1" id="KW-0812">Transmembrane</keyword>
<keyword evidence="3" id="KW-1185">Reference proteome</keyword>
<name>A0A4V1RJP3_9ACTN</name>
<reference evidence="2 3" key="1">
    <citation type="submission" date="2019-01" db="EMBL/GenBank/DDBJ databases">
        <title>Novel species of Nocardioides.</title>
        <authorList>
            <person name="Liu Q."/>
            <person name="Xin Y.-H."/>
        </authorList>
    </citation>
    <scope>NUCLEOTIDE SEQUENCE [LARGE SCALE GENOMIC DNA]</scope>
    <source>
        <strain evidence="2 3">HLT3-15</strain>
    </source>
</reference>
<feature type="transmembrane region" description="Helical" evidence="1">
    <location>
        <begin position="16"/>
        <end position="36"/>
    </location>
</feature>
<dbReference type="AlphaFoldDB" id="A0A4V1RJP3"/>
<dbReference type="EMBL" id="SDWS01000007">
    <property type="protein sequence ID" value="RYB89482.1"/>
    <property type="molecule type" value="Genomic_DNA"/>
</dbReference>
<evidence type="ECO:0000313" key="2">
    <source>
        <dbReference type="EMBL" id="RYB89482.1"/>
    </source>
</evidence>
<protein>
    <submittedName>
        <fullName evidence="2">Uncharacterized protein</fullName>
    </submittedName>
</protein>
<dbReference type="Proteomes" id="UP000291838">
    <property type="component" value="Unassembled WGS sequence"/>
</dbReference>
<keyword evidence="1" id="KW-0472">Membrane</keyword>
<evidence type="ECO:0000256" key="1">
    <source>
        <dbReference type="SAM" id="Phobius"/>
    </source>
</evidence>
<proteinExistence type="predicted"/>
<accession>A0A4V1RJP3</accession>
<dbReference type="RefSeq" id="WP_129477603.1">
    <property type="nucleotide sequence ID" value="NZ_SDWS01000007.1"/>
</dbReference>
<feature type="transmembrane region" description="Helical" evidence="1">
    <location>
        <begin position="42"/>
        <end position="62"/>
    </location>
</feature>